<dbReference type="AlphaFoldDB" id="A0A161J1N7"/>
<dbReference type="OrthoDB" id="5957395at2"/>
<sequence length="78" mass="8694">MEPQPVRLFVPYTDDTPWIVRGEVARVGTFGSRADAVRAAMAMRAKLARAWGVSHPPVQVQECDGSWHDVEDEEPLFG</sequence>
<dbReference type="EMBL" id="CP014841">
    <property type="protein sequence ID" value="AND68179.1"/>
    <property type="molecule type" value="Genomic_DNA"/>
</dbReference>
<dbReference type="RefSeq" id="WP_063670518.1">
    <property type="nucleotide sequence ID" value="NZ_CP014841.1"/>
</dbReference>
<dbReference type="KEGG" id="dtx:ATSB10_07250"/>
<protein>
    <submittedName>
        <fullName evidence="1">Uncharacterized protein</fullName>
    </submittedName>
</protein>
<reference evidence="1 2" key="1">
    <citation type="submission" date="2016-02" db="EMBL/GenBank/DDBJ databases">
        <title>Complete genome sequencing and analysis of ATSB10, Dyella thiooxydans isolated from rhizosphere soil of sunflower (Helianthus annuus L.).</title>
        <authorList>
            <person name="Lee Y."/>
            <person name="Hwangbo K."/>
            <person name="Chung H."/>
            <person name="Yoo J."/>
            <person name="Kim K.Y."/>
            <person name="Sa T.M."/>
            <person name="Um Y."/>
            <person name="Madhaiyan M."/>
        </authorList>
    </citation>
    <scope>NUCLEOTIDE SEQUENCE [LARGE SCALE GENOMIC DNA]</scope>
    <source>
        <strain evidence="1 2">ATSB10</strain>
    </source>
</reference>
<keyword evidence="2" id="KW-1185">Reference proteome</keyword>
<dbReference type="PATRIC" id="fig|445710.3.peg.725"/>
<proteinExistence type="predicted"/>
<evidence type="ECO:0000313" key="2">
    <source>
        <dbReference type="Proteomes" id="UP000077255"/>
    </source>
</evidence>
<name>A0A161J1N7_9GAMM</name>
<evidence type="ECO:0000313" key="1">
    <source>
        <dbReference type="EMBL" id="AND68179.1"/>
    </source>
</evidence>
<accession>A0A161J1N7</accession>
<dbReference type="Proteomes" id="UP000077255">
    <property type="component" value="Chromosome"/>
</dbReference>
<organism evidence="1 2">
    <name type="scientific">Dyella thiooxydans</name>
    <dbReference type="NCBI Taxonomy" id="445710"/>
    <lineage>
        <taxon>Bacteria</taxon>
        <taxon>Pseudomonadati</taxon>
        <taxon>Pseudomonadota</taxon>
        <taxon>Gammaproteobacteria</taxon>
        <taxon>Lysobacterales</taxon>
        <taxon>Rhodanobacteraceae</taxon>
        <taxon>Dyella</taxon>
    </lineage>
</organism>
<gene>
    <name evidence="1" type="ORF">ATSB10_07250</name>
</gene>